<dbReference type="Proteomes" id="UP000183461">
    <property type="component" value="Unassembled WGS sequence"/>
</dbReference>
<dbReference type="PANTHER" id="PTHR38340">
    <property type="entry name" value="S-LAYER PROTEIN"/>
    <property type="match status" value="1"/>
</dbReference>
<feature type="domain" description="Haemolysin-type calcium binding-related" evidence="5">
    <location>
        <begin position="567"/>
        <end position="603"/>
    </location>
</feature>
<keyword evidence="4" id="KW-0732">Signal</keyword>
<proteinExistence type="predicted"/>
<evidence type="ECO:0000256" key="2">
    <source>
        <dbReference type="ARBA" id="ARBA00022525"/>
    </source>
</evidence>
<gene>
    <name evidence="6" type="ORF">SAMN02910280_2693</name>
</gene>
<dbReference type="RefSeq" id="WP_072300894.1">
    <property type="nucleotide sequence ID" value="NZ_FPIP01000008.1"/>
</dbReference>
<feature type="compositionally biased region" description="Low complexity" evidence="3">
    <location>
        <begin position="111"/>
        <end position="137"/>
    </location>
</feature>
<reference evidence="6 7" key="1">
    <citation type="submission" date="2016-11" db="EMBL/GenBank/DDBJ databases">
        <authorList>
            <person name="Jaros S."/>
            <person name="Januszkiewicz K."/>
            <person name="Wedrychowicz H."/>
        </authorList>
    </citation>
    <scope>NUCLEOTIDE SEQUENCE [LARGE SCALE GENOMIC DNA]</scope>
    <source>
        <strain evidence="6 7">YL228</strain>
    </source>
</reference>
<accession>A0A1K1PD97</accession>
<keyword evidence="2" id="KW-0964">Secreted</keyword>
<dbReference type="PROSITE" id="PS00330">
    <property type="entry name" value="HEMOLYSIN_CALCIUM"/>
    <property type="match status" value="2"/>
</dbReference>
<dbReference type="EMBL" id="FPIP01000008">
    <property type="protein sequence ID" value="SFW45778.1"/>
    <property type="molecule type" value="Genomic_DNA"/>
</dbReference>
<dbReference type="InterPro" id="IPR050557">
    <property type="entry name" value="RTX_toxin/Mannuronan_C5-epim"/>
</dbReference>
<protein>
    <submittedName>
        <fullName evidence="6">Ca2+-binding protein, RTX toxin-related</fullName>
    </submittedName>
</protein>
<evidence type="ECO:0000313" key="6">
    <source>
        <dbReference type="EMBL" id="SFW45778.1"/>
    </source>
</evidence>
<dbReference type="PRINTS" id="PR00313">
    <property type="entry name" value="CABNDNGRPT"/>
</dbReference>
<evidence type="ECO:0000259" key="5">
    <source>
        <dbReference type="Pfam" id="PF06594"/>
    </source>
</evidence>
<feature type="signal peptide" evidence="4">
    <location>
        <begin position="1"/>
        <end position="24"/>
    </location>
</feature>
<evidence type="ECO:0000256" key="3">
    <source>
        <dbReference type="SAM" id="MobiDB-lite"/>
    </source>
</evidence>
<feature type="region of interest" description="Disordered" evidence="3">
    <location>
        <begin position="106"/>
        <end position="137"/>
    </location>
</feature>
<dbReference type="PANTHER" id="PTHR38340:SF1">
    <property type="entry name" value="S-LAYER PROTEIN"/>
    <property type="match status" value="1"/>
</dbReference>
<dbReference type="InterPro" id="IPR018511">
    <property type="entry name" value="Hemolysin-typ_Ca-bd_CS"/>
</dbReference>
<evidence type="ECO:0000313" key="7">
    <source>
        <dbReference type="Proteomes" id="UP000183461"/>
    </source>
</evidence>
<name>A0A1K1PD97_RUMFL</name>
<dbReference type="GO" id="GO:0005576">
    <property type="term" value="C:extracellular region"/>
    <property type="evidence" value="ECO:0007669"/>
    <property type="project" value="UniProtKB-SubCell"/>
</dbReference>
<comment type="subcellular location">
    <subcellularLocation>
        <location evidence="1">Secreted</location>
    </subcellularLocation>
</comment>
<dbReference type="AlphaFoldDB" id="A0A1K1PD97"/>
<sequence length="900" mass="100371">MKKLISLVAAMSLIASSTALTAFADDTTDTAPTTEERVADGIAVFERELEHRKEVKAFSQEETIERWNAYIADFNERYLKELDANQSLKEYFLECWAEMSRKEKEEEAAEAAKNNGTEAEPAVTTTQASQVTTVTTTTTSPYDDYRGLEVTRMDGSFISPDVVKAVRDVMPPDRFEEMVSSGNFALYYIDGAIIVVSGVPFQGGAVDESAQFQLELYYTEPYKVDWDIDKLEFTTLTGPLKNVILVQNERNREIDYIVHEMTEMGLWNVEPEEVMIPYDPEKGPQEVLPLSSNPSIEELKAWLDSLPHLFYDLTSGDDTYHIIDTDEPIYAIINEKGNGETGNDTLFLDYDTDKGSLEFLRIGKDLFINDIENEVYIICSKYFSDPAKRIENIRFKDGSVMTYDDVCYITNSVVGTEEDDTIEGYPETNYIWGMGGNDSIYGNKSDDYLFGGDGDDTITLADSCFGILSPDSGNNYAYGMDGNDTIILSDGDDFIWGGKGDDVIKSGGGSDIIYYELGDGNDYIDDTTGRFTYPSSGKDVLWLGEGILPEQVQVSFSDNYYEYNLHIMRTGDTITIPGNMYSGISPVFPIEEIHFADGTTWDRLDLLERTRYHYGSNGDDVLTAVIDTDAEFRKDYVPDSILFGFGGNDVLTGAKGNDMIWGGEGDDIMRGGNGDDIFFYDLGDGNDLIDLGNQGGNNILLLGEGINPDEVTIERSVDNYTYILHINKTGESVSISGNVMGFFDYNLPMKAIYFDDGTVWDQQYLQDNFVKYIRGTDGDDTINDTGDNDTVFCGRGNDYIKGRQGDDRYIYNLGDGCDTINDSTLWGNGYNTLQFGNGISIDDIYTESSVYDGQKYTRFYIGGLDSYVQVIGINDVEFADGSKLTFDEFKSAVKPASDLA</sequence>
<dbReference type="InterPro" id="IPR011049">
    <property type="entry name" value="Serralysin-like_metalloprot_C"/>
</dbReference>
<dbReference type="Gene3D" id="2.150.10.10">
    <property type="entry name" value="Serralysin-like metalloprotease, C-terminal"/>
    <property type="match status" value="3"/>
</dbReference>
<dbReference type="InterPro" id="IPR010566">
    <property type="entry name" value="Haemolys_ca-bd"/>
</dbReference>
<dbReference type="SUPFAM" id="SSF51120">
    <property type="entry name" value="beta-Roll"/>
    <property type="match status" value="3"/>
</dbReference>
<feature type="chain" id="PRO_5012769332" evidence="4">
    <location>
        <begin position="25"/>
        <end position="900"/>
    </location>
</feature>
<dbReference type="InterPro" id="IPR001343">
    <property type="entry name" value="Hemolysn_Ca-bd"/>
</dbReference>
<organism evidence="6 7">
    <name type="scientific">Ruminococcus flavefaciens</name>
    <dbReference type="NCBI Taxonomy" id="1265"/>
    <lineage>
        <taxon>Bacteria</taxon>
        <taxon>Bacillati</taxon>
        <taxon>Bacillota</taxon>
        <taxon>Clostridia</taxon>
        <taxon>Eubacteriales</taxon>
        <taxon>Oscillospiraceae</taxon>
        <taxon>Ruminococcus</taxon>
    </lineage>
</organism>
<dbReference type="Pfam" id="PF06594">
    <property type="entry name" value="HCBP_related"/>
    <property type="match status" value="1"/>
</dbReference>
<evidence type="ECO:0000256" key="4">
    <source>
        <dbReference type="SAM" id="SignalP"/>
    </source>
</evidence>
<dbReference type="GO" id="GO:0005509">
    <property type="term" value="F:calcium ion binding"/>
    <property type="evidence" value="ECO:0007669"/>
    <property type="project" value="InterPro"/>
</dbReference>
<dbReference type="Pfam" id="PF00353">
    <property type="entry name" value="HemolysinCabind"/>
    <property type="match status" value="4"/>
</dbReference>
<evidence type="ECO:0000256" key="1">
    <source>
        <dbReference type="ARBA" id="ARBA00004613"/>
    </source>
</evidence>